<proteinExistence type="predicted"/>
<evidence type="ECO:0000259" key="4">
    <source>
        <dbReference type="Pfam" id="PF14331"/>
    </source>
</evidence>
<dbReference type="PANTHER" id="PTHR36153:SF1">
    <property type="entry name" value="TYPE VI SECRETION SYSTEM COMPONENT TSSM1"/>
    <property type="match status" value="1"/>
</dbReference>
<evidence type="ECO:0000259" key="2">
    <source>
        <dbReference type="Pfam" id="PF06744"/>
    </source>
</evidence>
<protein>
    <submittedName>
        <fullName evidence="5">Type VI secretion protein</fullName>
    </submittedName>
</protein>
<dbReference type="Pfam" id="PF06761">
    <property type="entry name" value="IcmF-related"/>
    <property type="match status" value="1"/>
</dbReference>
<dbReference type="InterPro" id="IPR010623">
    <property type="entry name" value="IcmF_C"/>
</dbReference>
<dbReference type="InterPro" id="IPR027417">
    <property type="entry name" value="P-loop_NTPase"/>
</dbReference>
<feature type="transmembrane region" description="Helical" evidence="1">
    <location>
        <begin position="444"/>
        <end position="466"/>
    </location>
</feature>
<organism evidence="5 6">
    <name type="scientific">Sulfitobacter pacificus</name>
    <dbReference type="NCBI Taxonomy" id="1499314"/>
    <lineage>
        <taxon>Bacteria</taxon>
        <taxon>Pseudomonadati</taxon>
        <taxon>Pseudomonadota</taxon>
        <taxon>Alphaproteobacteria</taxon>
        <taxon>Rhodobacterales</taxon>
        <taxon>Roseobacteraceae</taxon>
        <taxon>Sulfitobacter</taxon>
    </lineage>
</organism>
<sequence length="1207" mass="133637">MRAIFNPVVRLFRLLQRMFKSKWGKAFLILCGFLAIFAAIWFGFPLSGYAPISTVFARLASIAGILGLIGLIYLLRWRSRRKKARKLEESLLPDQTGDGKVLAENMKLALDKLKKSGGKNYLYDLPWYVIIGPPGAGKTTALRNSGIEFPGLDAMPEQGGGFGGTRNCDWWFAEDAVLIDTAGRYTTQDSDAIADEASWGSFLNLLKNGRPDQPINGVILAFSVEQMLNATPEDLAAHAQTVRKRLGEIHEQLKIDFPVYVLFTKADLIAGFREYFASFSTMRRKSVWGVTFQTKDRKAETYKNVEAEFDALLARLSDEVIDRMNEEPDGVSRIAIFGLPGQMAMMRANVAEFIRQVFEPTRYKTNAILRGFYFSSGTQEGTPIDQVLGAMSRNQDGIEFQPSFMSGKGKSFFLHDLLKRVIFEERDWVSFDYKAIRRARILRTGAVGIIVGATMAAMGAFGFSFWQNATLLRTADLETQSYFSKARREISRPVVDSTDPSVILLHLEDLRNMTAGYGDTREPPVWEGFGLSRHSEVSLAADRAYSDGLERMLRPRMILHLENEIPQLIADKETGGIYRALKVYLLLGGQGEGQGDDAAIKAYFEEVWGQLFSGPGQGDERDRINAHLAAMLTLDEDRLPALDIDAEIVRSAREAIVNLPLADQAYASIKDRAVTSGVPDFNLVERVSGQVERVFETTDGSPLDSVGVPGIYTFEGYWGFFLEELTSARDRLRDDQWVLGEAAGRVGYEAQLSNLERDLHRAYRIEFNEAWREMFGRIGLGPLSTDAPSYDALAVLSSSVASPLLEYVEAVEEETRLTRLYDQIGDISAEQIASGALSDGMGDAVFRRIYSQSGVFQRVVLDNIAKKGKVQTRAGNAVAEDTQRRQVERMSDDFAQWHALLKGEAPNRPIDVILVNLADLRENRRQSAVAPTPADETMLSQSLSALTRNNTALPDDLARMLNEVDTEFRAVATAATMTQLNRALNDDVSQFCRDLIAPLYPFGTGRHLSPAVFGQFFGPGGRMDTFYTSYLQPHVIRGADGLAPAPDSAIGQTLSPAALKQFDRAQAIQLAFFATGSSEPKVDMSVTHLSSSPSVELAILSMNGGSVRTQPDSIPAALSWPGQSSGVALELFPGADDRQSNITFAEGRWDIVNFLRKGRSRVSNNVVDVTHDVGGRTITYRIEFNSTTVPFLMRELADFSCPASLEQ</sequence>
<evidence type="ECO:0000313" key="5">
    <source>
        <dbReference type="EMBL" id="GLQ29440.1"/>
    </source>
</evidence>
<dbReference type="SUPFAM" id="SSF52540">
    <property type="entry name" value="P-loop containing nucleoside triphosphate hydrolases"/>
    <property type="match status" value="1"/>
</dbReference>
<evidence type="ECO:0000313" key="6">
    <source>
        <dbReference type="Proteomes" id="UP001161388"/>
    </source>
</evidence>
<evidence type="ECO:0000259" key="3">
    <source>
        <dbReference type="Pfam" id="PF06761"/>
    </source>
</evidence>
<feature type="domain" description="Type VI secretion system IcmF C-terminal" evidence="2">
    <location>
        <begin position="1085"/>
        <end position="1186"/>
    </location>
</feature>
<keyword evidence="1" id="KW-1133">Transmembrane helix</keyword>
<dbReference type="RefSeq" id="WP_284376851.1">
    <property type="nucleotide sequence ID" value="NZ_BSNL01000024.1"/>
</dbReference>
<dbReference type="InterPro" id="IPR025743">
    <property type="entry name" value="TssM1_N"/>
</dbReference>
<keyword evidence="6" id="KW-1185">Reference proteome</keyword>
<dbReference type="InterPro" id="IPR009612">
    <property type="entry name" value="IcmF-rel"/>
</dbReference>
<feature type="transmembrane region" description="Helical" evidence="1">
    <location>
        <begin position="26"/>
        <end position="44"/>
    </location>
</feature>
<reference evidence="5" key="2">
    <citation type="submission" date="2023-01" db="EMBL/GenBank/DDBJ databases">
        <title>Draft genome sequence of Sulfitobacter pacificus strain NBRC 109915.</title>
        <authorList>
            <person name="Sun Q."/>
            <person name="Mori K."/>
        </authorList>
    </citation>
    <scope>NUCLEOTIDE SEQUENCE</scope>
    <source>
        <strain evidence="5">NBRC 109915</strain>
    </source>
</reference>
<feature type="domain" description="Type VI secretion system component TssM1 N-terminal" evidence="4">
    <location>
        <begin position="194"/>
        <end position="447"/>
    </location>
</feature>
<dbReference type="PANTHER" id="PTHR36153">
    <property type="entry name" value="INNER MEMBRANE PROTEIN-RELATED"/>
    <property type="match status" value="1"/>
</dbReference>
<dbReference type="InterPro" id="IPR053156">
    <property type="entry name" value="T6SS_TssM-like"/>
</dbReference>
<dbReference type="Proteomes" id="UP001161388">
    <property type="component" value="Unassembled WGS sequence"/>
</dbReference>
<accession>A0ABQ5VQH2</accession>
<feature type="transmembrane region" description="Helical" evidence="1">
    <location>
        <begin position="56"/>
        <end position="75"/>
    </location>
</feature>
<comment type="caution">
    <text evidence="5">The sequence shown here is derived from an EMBL/GenBank/DDBJ whole genome shotgun (WGS) entry which is preliminary data.</text>
</comment>
<gene>
    <name evidence="5" type="ORF">GCM10007927_42440</name>
</gene>
<reference evidence="5" key="1">
    <citation type="journal article" date="2014" name="Int. J. Syst. Evol. Microbiol.">
        <title>Complete genome of a new Firmicutes species belonging to the dominant human colonic microbiota ('Ruminococcus bicirculans') reveals two chromosomes and a selective capacity to utilize plant glucans.</title>
        <authorList>
            <consortium name="NISC Comparative Sequencing Program"/>
            <person name="Wegmann U."/>
            <person name="Louis P."/>
            <person name="Goesmann A."/>
            <person name="Henrissat B."/>
            <person name="Duncan S.H."/>
            <person name="Flint H.J."/>
        </authorList>
    </citation>
    <scope>NUCLEOTIDE SEQUENCE</scope>
    <source>
        <strain evidence="5">NBRC 109915</strain>
    </source>
</reference>
<dbReference type="EMBL" id="BSNL01000024">
    <property type="protein sequence ID" value="GLQ29440.1"/>
    <property type="molecule type" value="Genomic_DNA"/>
</dbReference>
<feature type="domain" description="IcmF-related" evidence="3">
    <location>
        <begin position="507"/>
        <end position="816"/>
    </location>
</feature>
<evidence type="ECO:0000256" key="1">
    <source>
        <dbReference type="SAM" id="Phobius"/>
    </source>
</evidence>
<keyword evidence="1" id="KW-0472">Membrane</keyword>
<name>A0ABQ5VQH2_9RHOB</name>
<keyword evidence="1" id="KW-0812">Transmembrane</keyword>
<dbReference type="InterPro" id="IPR017731">
    <property type="entry name" value="TssM1-like"/>
</dbReference>
<dbReference type="Pfam" id="PF14331">
    <property type="entry name" value="IcmF-related_N"/>
    <property type="match status" value="1"/>
</dbReference>
<dbReference type="Pfam" id="PF06744">
    <property type="entry name" value="IcmF_C"/>
    <property type="match status" value="1"/>
</dbReference>
<dbReference type="NCBIfam" id="TIGR03348">
    <property type="entry name" value="VI_IcmF"/>
    <property type="match status" value="1"/>
</dbReference>